<dbReference type="PANTHER" id="PTHR44229">
    <property type="entry name" value="15-HYDROXYPROSTAGLANDIN DEHYDROGENASE [NAD(+)]"/>
    <property type="match status" value="1"/>
</dbReference>
<dbReference type="OrthoDB" id="37659at2759"/>
<organism evidence="4 5">
    <name type="scientific">Aspergillus oryzae</name>
    <name type="common">Yellow koji mold</name>
    <dbReference type="NCBI Taxonomy" id="5062"/>
    <lineage>
        <taxon>Eukaryota</taxon>
        <taxon>Fungi</taxon>
        <taxon>Dikarya</taxon>
        <taxon>Ascomycota</taxon>
        <taxon>Pezizomycotina</taxon>
        <taxon>Eurotiomycetes</taxon>
        <taxon>Eurotiomycetidae</taxon>
        <taxon>Eurotiales</taxon>
        <taxon>Aspergillaceae</taxon>
        <taxon>Aspergillus</taxon>
        <taxon>Aspergillus subgen. Circumdati</taxon>
    </lineage>
</organism>
<dbReference type="Pfam" id="PF00106">
    <property type="entry name" value="adh_short"/>
    <property type="match status" value="1"/>
</dbReference>
<dbReference type="PRINTS" id="PR00081">
    <property type="entry name" value="GDHRDH"/>
</dbReference>
<sequence length="452" mass="49154">MATYAEGQGTPELISEDNAACIILIIMHVSRKKLSRHCSGPSMVEVKGKVSPGGVNTISLVRDHIDHRAEGERQRADLQTTRNSEVDPSPIMVTEGISGSADVGKAAAIRVGGFGGSDVNPIADGWKDEPVPSSNSAAALTQFFPNANFKEAFDEKVVLIVGGANGIGASLVELCCQNGAYVCIGDIDTARGEALSKKCRDKWPVYWDPALPPKPPRASFYTTDITDYQAVASLFDRVFKTYKRIDHVVVTAGSMEAGNNWFDQKLNLESVQQPPSTKDIDVNLIGSLYVTRIASVYLRHNRGPGVDRSILLFSCAAGFKETPGVSIYQASKHGVQGLMRSLRPYFPSPYKHNLRINTICPWMTETRTTLTKTVQDRWTKEGLPVSTPQEVALVSAGVLANDSLNGTSMYVEGGRAWEIEANIDRLEPEWLGEEPSKTLALGQKVLNDAWAA</sequence>
<keyword evidence="2" id="KW-0560">Oxidoreductase</keyword>
<evidence type="ECO:0000313" key="5">
    <source>
        <dbReference type="Proteomes" id="UP000190312"/>
    </source>
</evidence>
<dbReference type="InterPro" id="IPR036291">
    <property type="entry name" value="NAD(P)-bd_dom_sf"/>
</dbReference>
<evidence type="ECO:0000256" key="1">
    <source>
        <dbReference type="ARBA" id="ARBA00006484"/>
    </source>
</evidence>
<dbReference type="GO" id="GO:0016616">
    <property type="term" value="F:oxidoreductase activity, acting on the CH-OH group of donors, NAD or NADP as acceptor"/>
    <property type="evidence" value="ECO:0007669"/>
    <property type="project" value="TreeGrafter"/>
</dbReference>
<dbReference type="Proteomes" id="UP000190312">
    <property type="component" value="Unassembled WGS sequence"/>
</dbReference>
<dbReference type="GO" id="GO:0005737">
    <property type="term" value="C:cytoplasm"/>
    <property type="evidence" value="ECO:0007669"/>
    <property type="project" value="TreeGrafter"/>
</dbReference>
<reference evidence="4 5" key="1">
    <citation type="submission" date="2016-10" db="EMBL/GenBank/DDBJ databases">
        <title>Genome sequencing of Aspergillus oryzae BCC7051.</title>
        <authorList>
            <person name="Thammarongtham C."/>
            <person name="Vorapreeda T."/>
            <person name="Nookaew I."/>
            <person name="Srisuk T."/>
            <person name="Land M."/>
            <person name="Jeennor S."/>
            <person name="Laoteng K."/>
        </authorList>
    </citation>
    <scope>NUCLEOTIDE SEQUENCE [LARGE SCALE GENOMIC DNA]</scope>
    <source>
        <strain evidence="4 5">BCC7051</strain>
    </source>
</reference>
<dbReference type="InterPro" id="IPR002347">
    <property type="entry name" value="SDR_fam"/>
</dbReference>
<evidence type="ECO:0000256" key="3">
    <source>
        <dbReference type="SAM" id="MobiDB-lite"/>
    </source>
</evidence>
<dbReference type="Gene3D" id="3.40.50.720">
    <property type="entry name" value="NAD(P)-binding Rossmann-like Domain"/>
    <property type="match status" value="1"/>
</dbReference>
<dbReference type="AlphaFoldDB" id="A0A1S9DGN8"/>
<dbReference type="EMBL" id="MKZY01000006">
    <property type="protein sequence ID" value="OOO08241.1"/>
    <property type="molecule type" value="Genomic_DNA"/>
</dbReference>
<dbReference type="PANTHER" id="PTHR44229:SF4">
    <property type="entry name" value="15-HYDROXYPROSTAGLANDIN DEHYDROGENASE [NAD(+)]"/>
    <property type="match status" value="1"/>
</dbReference>
<comment type="caution">
    <text evidence="4">The sequence shown here is derived from an EMBL/GenBank/DDBJ whole genome shotgun (WGS) entry which is preliminary data.</text>
</comment>
<accession>A0A1S9DGN8</accession>
<protein>
    <submittedName>
        <fullName evidence="4">Short-chain dehydrogenase/reductase SDR</fullName>
    </submittedName>
</protein>
<comment type="similarity">
    <text evidence="1">Belongs to the short-chain dehydrogenases/reductases (SDR) family.</text>
</comment>
<feature type="region of interest" description="Disordered" evidence="3">
    <location>
        <begin position="69"/>
        <end position="91"/>
    </location>
</feature>
<dbReference type="SUPFAM" id="SSF51735">
    <property type="entry name" value="NAD(P)-binding Rossmann-fold domains"/>
    <property type="match status" value="1"/>
</dbReference>
<gene>
    <name evidence="4" type="ORF">OAory_01047410</name>
</gene>
<evidence type="ECO:0000313" key="4">
    <source>
        <dbReference type="EMBL" id="OOO08241.1"/>
    </source>
</evidence>
<name>A0A1S9DGN8_ASPOZ</name>
<dbReference type="eggNOG" id="KOG0725">
    <property type="taxonomic scope" value="Eukaryota"/>
</dbReference>
<proteinExistence type="inferred from homology"/>
<dbReference type="VEuPathDB" id="FungiDB:AO090103000436"/>
<evidence type="ECO:0000256" key="2">
    <source>
        <dbReference type="ARBA" id="ARBA00023002"/>
    </source>
</evidence>